<dbReference type="Pfam" id="PF00226">
    <property type="entry name" value="DnaJ"/>
    <property type="match status" value="1"/>
</dbReference>
<dbReference type="PROSITE" id="PS50076">
    <property type="entry name" value="DNAJ_2"/>
    <property type="match status" value="1"/>
</dbReference>
<dbReference type="InterPro" id="IPR001623">
    <property type="entry name" value="DnaJ_domain"/>
</dbReference>
<proteinExistence type="predicted"/>
<accession>A0A9E7L323</accession>
<evidence type="ECO:0000313" key="2">
    <source>
        <dbReference type="EMBL" id="URE42187.1"/>
    </source>
</evidence>
<keyword evidence="2" id="KW-0346">Stress response</keyword>
<dbReference type="CDD" id="cd06257">
    <property type="entry name" value="DnaJ"/>
    <property type="match status" value="1"/>
</dbReference>
<dbReference type="InterPro" id="IPR036869">
    <property type="entry name" value="J_dom_sf"/>
</dbReference>
<dbReference type="PRINTS" id="PR00625">
    <property type="entry name" value="JDOMAIN"/>
</dbReference>
<dbReference type="Proteomes" id="UP001055439">
    <property type="component" value="Chromosome 9"/>
</dbReference>
<sequence>MGGIDLFKQGCVWVQFQKQDFVAVALEGLCRERLGVPLYLGYNSAIRHFVELPRLLDFDDFYCLCDSISVKIPPTKEAEDAVYSKSFCTITKASNLSNAKKDASSSKVVIMEPTSLVEMERIMNSSNHYEVLGLLRNKSVDHNILKKEYHKKVLLVHPDKNMGSSLACESFKKLQCAYEVLSDLTKKKNYDEQLRKEEHGREYQRPSVISQQEGQSSILKNLGVLSAQSVEILIYGYAPTEDCSQYHQAKDGDGWVESGCQPVVMTLQKMEIPRAFVCAESKVFDVSEWAICQGMTCRSNTHGPSFHVNMVALDSTGLRSNSSTYSWGLDAKLVVEDDEFELWLQEALASGIFSETPKRRKSWPFKINQKGMKPWRRSP</sequence>
<dbReference type="SMART" id="SM00271">
    <property type="entry name" value="DnaJ"/>
    <property type="match status" value="1"/>
</dbReference>
<dbReference type="Pfam" id="PF14901">
    <property type="entry name" value="Jiv90"/>
    <property type="match status" value="1"/>
</dbReference>
<organism evidence="2 3">
    <name type="scientific">Musa troglodytarum</name>
    <name type="common">fe'i banana</name>
    <dbReference type="NCBI Taxonomy" id="320322"/>
    <lineage>
        <taxon>Eukaryota</taxon>
        <taxon>Viridiplantae</taxon>
        <taxon>Streptophyta</taxon>
        <taxon>Embryophyta</taxon>
        <taxon>Tracheophyta</taxon>
        <taxon>Spermatophyta</taxon>
        <taxon>Magnoliopsida</taxon>
        <taxon>Liliopsida</taxon>
        <taxon>Zingiberales</taxon>
        <taxon>Musaceae</taxon>
        <taxon>Musa</taxon>
    </lineage>
</organism>
<dbReference type="SUPFAM" id="SSF46565">
    <property type="entry name" value="Chaperone J-domain"/>
    <property type="match status" value="1"/>
</dbReference>
<evidence type="ECO:0000259" key="1">
    <source>
        <dbReference type="PROSITE" id="PS50076"/>
    </source>
</evidence>
<name>A0A9E7L323_9LILI</name>
<dbReference type="PANTHER" id="PTHR45270">
    <property type="entry name" value="OS03G0832900 PROTEIN"/>
    <property type="match status" value="1"/>
</dbReference>
<dbReference type="InterPro" id="IPR018253">
    <property type="entry name" value="DnaJ_domain_CS"/>
</dbReference>
<protein>
    <submittedName>
        <fullName evidence="2">Heat shock protein DnaJ</fullName>
    </submittedName>
</protein>
<keyword evidence="3" id="KW-1185">Reference proteome</keyword>
<dbReference type="Gene3D" id="1.10.287.110">
    <property type="entry name" value="DnaJ domain"/>
    <property type="match status" value="1"/>
</dbReference>
<dbReference type="PROSITE" id="PS00636">
    <property type="entry name" value="DNAJ_1"/>
    <property type="match status" value="1"/>
</dbReference>
<evidence type="ECO:0000313" key="3">
    <source>
        <dbReference type="Proteomes" id="UP001055439"/>
    </source>
</evidence>
<feature type="domain" description="J" evidence="1">
    <location>
        <begin position="127"/>
        <end position="194"/>
    </location>
</feature>
<dbReference type="EMBL" id="CP097511">
    <property type="protein sequence ID" value="URE42187.1"/>
    <property type="molecule type" value="Genomic_DNA"/>
</dbReference>
<dbReference type="InterPro" id="IPR032843">
    <property type="entry name" value="Jiv"/>
</dbReference>
<gene>
    <name evidence="2" type="ORF">MUK42_07584</name>
</gene>
<dbReference type="GO" id="GO:0005783">
    <property type="term" value="C:endoplasmic reticulum"/>
    <property type="evidence" value="ECO:0007669"/>
    <property type="project" value="UniProtKB-ARBA"/>
</dbReference>
<reference evidence="2" key="1">
    <citation type="submission" date="2022-05" db="EMBL/GenBank/DDBJ databases">
        <title>The Musa troglodytarum L. genome provides insights into the mechanism of non-climacteric behaviour and enrichment of carotenoids.</title>
        <authorList>
            <person name="Wang J."/>
        </authorList>
    </citation>
    <scope>NUCLEOTIDE SEQUENCE</scope>
    <source>
        <tissue evidence="2">Leaf</tissue>
    </source>
</reference>
<dbReference type="AlphaFoldDB" id="A0A9E7L323"/>
<dbReference type="OrthoDB" id="1507364at2759"/>
<dbReference type="PANTHER" id="PTHR45270:SF1">
    <property type="entry name" value="CHAPERONE DNAJ-DOMAIN SUPERFAMILY PROTEIN"/>
    <property type="match status" value="1"/>
</dbReference>